<feature type="region of interest" description="Disordered" evidence="1">
    <location>
        <begin position="57"/>
        <end position="88"/>
    </location>
</feature>
<organism evidence="2 3">
    <name type="scientific">Piedraia hortae CBS 480.64</name>
    <dbReference type="NCBI Taxonomy" id="1314780"/>
    <lineage>
        <taxon>Eukaryota</taxon>
        <taxon>Fungi</taxon>
        <taxon>Dikarya</taxon>
        <taxon>Ascomycota</taxon>
        <taxon>Pezizomycotina</taxon>
        <taxon>Dothideomycetes</taxon>
        <taxon>Dothideomycetidae</taxon>
        <taxon>Capnodiales</taxon>
        <taxon>Piedraiaceae</taxon>
        <taxon>Piedraia</taxon>
    </lineage>
</organism>
<feature type="compositionally biased region" description="Basic and acidic residues" evidence="1">
    <location>
        <begin position="261"/>
        <end position="272"/>
    </location>
</feature>
<evidence type="ECO:0000313" key="3">
    <source>
        <dbReference type="Proteomes" id="UP000799421"/>
    </source>
</evidence>
<evidence type="ECO:0000256" key="1">
    <source>
        <dbReference type="SAM" id="MobiDB-lite"/>
    </source>
</evidence>
<feature type="compositionally biased region" description="Acidic residues" evidence="1">
    <location>
        <begin position="242"/>
        <end position="260"/>
    </location>
</feature>
<evidence type="ECO:0000313" key="2">
    <source>
        <dbReference type="EMBL" id="KAF2860620.1"/>
    </source>
</evidence>
<accession>A0A6A7BZF1</accession>
<feature type="compositionally biased region" description="Basic and acidic residues" evidence="1">
    <location>
        <begin position="232"/>
        <end position="241"/>
    </location>
</feature>
<dbReference type="AlphaFoldDB" id="A0A6A7BZF1"/>
<gene>
    <name evidence="2" type="ORF">K470DRAFT_69032</name>
</gene>
<feature type="region of interest" description="Disordered" evidence="1">
    <location>
        <begin position="231"/>
        <end position="272"/>
    </location>
</feature>
<sequence>MAATDVRSLLRAEHNNRRIVHPNAIYTADGKLHCTVCAAPVPSTSWKAHLHSAAHLKHQSVELNPPTTEAKHEVRDRDLSPVKKKRKLEISSPEVAHVEQKRVKASPPWGDNVEEEVLKELPQQTAQPREADEGPMQAEELAAFEAELALMEDHQDKTALDVEATISAKPLSAEEIAAKATEEQSQQRTKTDLDIEGEREDALRAIEEELDTMEILDLRVKKLKERRAKLMKSKEVEVDEKAEVEDDKQDEDQDVDDNSDDPFHDWDLNSND</sequence>
<proteinExistence type="predicted"/>
<evidence type="ECO:0008006" key="4">
    <source>
        <dbReference type="Google" id="ProtNLM"/>
    </source>
</evidence>
<name>A0A6A7BZF1_9PEZI</name>
<feature type="compositionally biased region" description="Basic and acidic residues" evidence="1">
    <location>
        <begin position="69"/>
        <end position="81"/>
    </location>
</feature>
<dbReference type="OrthoDB" id="77607at2759"/>
<protein>
    <recommendedName>
        <fullName evidence="4">Coiled-coil domain-containing protein 16</fullName>
    </recommendedName>
</protein>
<keyword evidence="3" id="KW-1185">Reference proteome</keyword>
<dbReference type="EMBL" id="MU005980">
    <property type="protein sequence ID" value="KAF2860620.1"/>
    <property type="molecule type" value="Genomic_DNA"/>
</dbReference>
<reference evidence="2" key="1">
    <citation type="journal article" date="2020" name="Stud. Mycol.">
        <title>101 Dothideomycetes genomes: a test case for predicting lifestyles and emergence of pathogens.</title>
        <authorList>
            <person name="Haridas S."/>
            <person name="Albert R."/>
            <person name="Binder M."/>
            <person name="Bloem J."/>
            <person name="Labutti K."/>
            <person name="Salamov A."/>
            <person name="Andreopoulos B."/>
            <person name="Baker S."/>
            <person name="Barry K."/>
            <person name="Bills G."/>
            <person name="Bluhm B."/>
            <person name="Cannon C."/>
            <person name="Castanera R."/>
            <person name="Culley D."/>
            <person name="Daum C."/>
            <person name="Ezra D."/>
            <person name="Gonzalez J."/>
            <person name="Henrissat B."/>
            <person name="Kuo A."/>
            <person name="Liang C."/>
            <person name="Lipzen A."/>
            <person name="Lutzoni F."/>
            <person name="Magnuson J."/>
            <person name="Mondo S."/>
            <person name="Nolan M."/>
            <person name="Ohm R."/>
            <person name="Pangilinan J."/>
            <person name="Park H.-J."/>
            <person name="Ramirez L."/>
            <person name="Alfaro M."/>
            <person name="Sun H."/>
            <person name="Tritt A."/>
            <person name="Yoshinaga Y."/>
            <person name="Zwiers L.-H."/>
            <person name="Turgeon B."/>
            <person name="Goodwin S."/>
            <person name="Spatafora J."/>
            <person name="Crous P."/>
            <person name="Grigoriev I."/>
        </authorList>
    </citation>
    <scope>NUCLEOTIDE SEQUENCE</scope>
    <source>
        <strain evidence="2">CBS 480.64</strain>
    </source>
</reference>
<dbReference type="Proteomes" id="UP000799421">
    <property type="component" value="Unassembled WGS sequence"/>
</dbReference>